<evidence type="ECO:0000256" key="6">
    <source>
        <dbReference type="ARBA" id="ARBA00022692"/>
    </source>
</evidence>
<evidence type="ECO:0000256" key="4">
    <source>
        <dbReference type="ARBA" id="ARBA00022448"/>
    </source>
</evidence>
<dbReference type="Gene3D" id="2.20.70.140">
    <property type="match status" value="4"/>
</dbReference>
<comment type="caution">
    <text evidence="14">The sequence shown here is derived from an EMBL/GenBank/DDBJ whole genome shotgun (WGS) entry which is preliminary data.</text>
</comment>
<feature type="region of interest" description="Disordered" evidence="11">
    <location>
        <begin position="2114"/>
        <end position="2135"/>
    </location>
</feature>
<feature type="region of interest" description="Disordered" evidence="11">
    <location>
        <begin position="101"/>
        <end position="125"/>
    </location>
</feature>
<keyword evidence="10" id="KW-0998">Cell outer membrane</keyword>
<dbReference type="InterPro" id="IPR037174">
    <property type="entry name" value="Trimeric_adhesin"/>
</dbReference>
<evidence type="ECO:0000259" key="12">
    <source>
        <dbReference type="Pfam" id="PF03895"/>
    </source>
</evidence>
<reference evidence="14 15" key="1">
    <citation type="submission" date="2019-03" db="EMBL/GenBank/DDBJ databases">
        <title>Genomic Encyclopedia of Type Strains, Phase IV (KMG-IV): sequencing the most valuable type-strain genomes for metagenomic binning, comparative biology and taxonomic classification.</title>
        <authorList>
            <person name="Goeker M."/>
        </authorList>
    </citation>
    <scope>NUCLEOTIDE SEQUENCE [LARGE SCALE GENOMIC DNA]</scope>
    <source>
        <strain evidence="14 15">DSM 28403</strain>
    </source>
</reference>
<feature type="region of interest" description="Disordered" evidence="11">
    <location>
        <begin position="830"/>
        <end position="857"/>
    </location>
</feature>
<proteinExistence type="inferred from homology"/>
<comment type="similarity">
    <text evidence="3">Belongs to the autotransporter-2 (AT-2) (TC 1.B.40) family.</text>
</comment>
<evidence type="ECO:0000256" key="10">
    <source>
        <dbReference type="ARBA" id="ARBA00023237"/>
    </source>
</evidence>
<feature type="domain" description="Trimeric autotransporter adhesin YadA-like C-terminal membrane anchor" evidence="12">
    <location>
        <begin position="3415"/>
        <end position="3475"/>
    </location>
</feature>
<feature type="region of interest" description="Disordered" evidence="11">
    <location>
        <begin position="136"/>
        <end position="155"/>
    </location>
</feature>
<feature type="domain" description="Trimeric autotransporter adhesin YadA-like stalk" evidence="13">
    <location>
        <begin position="2884"/>
        <end position="2924"/>
    </location>
</feature>
<accession>A0A4R6VB98</accession>
<evidence type="ECO:0000256" key="1">
    <source>
        <dbReference type="ARBA" id="ARBA00004241"/>
    </source>
</evidence>
<dbReference type="SUPFAM" id="SSF101967">
    <property type="entry name" value="Adhesin YadA, collagen-binding domain"/>
    <property type="match status" value="5"/>
</dbReference>
<feature type="region of interest" description="Disordered" evidence="11">
    <location>
        <begin position="1831"/>
        <end position="1852"/>
    </location>
</feature>
<dbReference type="Pfam" id="PF01391">
    <property type="entry name" value="Collagen"/>
    <property type="match status" value="4"/>
</dbReference>
<keyword evidence="15" id="KW-1185">Reference proteome</keyword>
<dbReference type="GO" id="GO:0005615">
    <property type="term" value="C:extracellular space"/>
    <property type="evidence" value="ECO:0007669"/>
    <property type="project" value="TreeGrafter"/>
</dbReference>
<dbReference type="GO" id="GO:0009279">
    <property type="term" value="C:cell outer membrane"/>
    <property type="evidence" value="ECO:0007669"/>
    <property type="project" value="UniProtKB-SubCell"/>
</dbReference>
<protein>
    <submittedName>
        <fullName evidence="14">Autotransporter adhesin</fullName>
    </submittedName>
</protein>
<dbReference type="PANTHER" id="PTHR24023">
    <property type="entry name" value="COLLAGEN ALPHA"/>
    <property type="match status" value="1"/>
</dbReference>
<feature type="region of interest" description="Disordered" evidence="11">
    <location>
        <begin position="1268"/>
        <end position="1295"/>
    </location>
</feature>
<keyword evidence="8" id="KW-0653">Protein transport</keyword>
<evidence type="ECO:0000313" key="14">
    <source>
        <dbReference type="EMBL" id="TDQ57224.1"/>
    </source>
</evidence>
<feature type="domain" description="Trimeric autotransporter adhesin YadA-like stalk" evidence="13">
    <location>
        <begin position="3364"/>
        <end position="3395"/>
    </location>
</feature>
<evidence type="ECO:0000313" key="15">
    <source>
        <dbReference type="Proteomes" id="UP000295657"/>
    </source>
</evidence>
<evidence type="ECO:0000256" key="3">
    <source>
        <dbReference type="ARBA" id="ARBA00005848"/>
    </source>
</evidence>
<keyword evidence="4" id="KW-0813">Transport</keyword>
<dbReference type="GO" id="GO:0009986">
    <property type="term" value="C:cell surface"/>
    <property type="evidence" value="ECO:0007669"/>
    <property type="project" value="UniProtKB-SubCell"/>
</dbReference>
<evidence type="ECO:0000256" key="2">
    <source>
        <dbReference type="ARBA" id="ARBA00004442"/>
    </source>
</evidence>
<name>A0A4R6VB98_9PAST</name>
<dbReference type="Gene3D" id="3.30.1300.30">
    <property type="entry name" value="GSPII I/J protein-like"/>
    <property type="match status" value="1"/>
</dbReference>
<feature type="domain" description="Trimeric autotransporter adhesin YadA-like stalk" evidence="13">
    <location>
        <begin position="1770"/>
        <end position="1809"/>
    </location>
</feature>
<feature type="domain" description="Trimeric autotransporter adhesin YadA-like stalk" evidence="13">
    <location>
        <begin position="1487"/>
        <end position="1526"/>
    </location>
</feature>
<feature type="region of interest" description="Disordered" evidence="11">
    <location>
        <begin position="1548"/>
        <end position="1569"/>
    </location>
</feature>
<keyword evidence="5" id="KW-1134">Transmembrane beta strand</keyword>
<feature type="domain" description="Trimeric autotransporter adhesin YadA-like stalk" evidence="13">
    <location>
        <begin position="2053"/>
        <end position="2092"/>
    </location>
</feature>
<dbReference type="EMBL" id="SNYQ01000006">
    <property type="protein sequence ID" value="TDQ57224.1"/>
    <property type="molecule type" value="Genomic_DNA"/>
</dbReference>
<keyword evidence="6" id="KW-0812">Transmembrane</keyword>
<evidence type="ECO:0000256" key="9">
    <source>
        <dbReference type="ARBA" id="ARBA00023136"/>
    </source>
</evidence>
<dbReference type="InterPro" id="IPR005594">
    <property type="entry name" value="YadA_C"/>
</dbReference>
<dbReference type="GO" id="GO:0031012">
    <property type="term" value="C:extracellular matrix"/>
    <property type="evidence" value="ECO:0007669"/>
    <property type="project" value="TreeGrafter"/>
</dbReference>
<evidence type="ECO:0000256" key="11">
    <source>
        <dbReference type="SAM" id="MobiDB-lite"/>
    </source>
</evidence>
<dbReference type="PANTHER" id="PTHR24023:SF1082">
    <property type="entry name" value="COLLAGEN TRIPLE HELIX REPEAT"/>
    <property type="match status" value="1"/>
</dbReference>
<sequence>KDQSFNDALNNVSGAQLNNAVNVGDLKNATKDITDNTLGKVGFNLTTTANGGESQVDANLSSEDKRIANNDTFSLNAGKNITVKQVKDGYEIATGNNLVIGEKGEPGQNGQNGKDGVDGSIGVNGKDGSSVVINGKDGSIGLTGPAGKDGKDGANANISVAEGKTTVNPKDGDNNITRIVYNTTNPDGTTTTREVATMDDGLKFKGDDNQEIAKQLGETLAITGGLTDANKLADNNIGVVKGEDGLVVKLAKDLANLTSVTTIGDNGTTKVSGDGIVIDPNAEGKGNVSLTGNGLDNGGNTITNVSSGLVDAEGNPTDLANATGTNAVNVGDLNATVNNLTNSTTGGFGLTDDNGDAVKADLGKTVSVIGDGSVTTNVVTNEDGTKALQVALSNNVTVGEKGADGKPGADGSIGVNGKDGSSVVINGKDGSIGLNGKDGKDGLTIKGEQGPAGVNGKNGENVTRIVYQPTDENGQPKGEPETVATLNDGLKFQGDSGDAIAKKLNETLTIKGGLTDANKLADNNIGVVNDNGSLVVKLAKDLANLTSVTTTGDNGTTKVDGDGITISPTAPGEGKGDVKLTGNGLDNGGNTITNVSSNLAGTDNNTTAAPTTLADGNTLDNATLSNGATLGDVLNAGWNLQGNGDAKDFVKHGDTVNFTDGVGTKVNITTNGSISNIKFDTTSSYVDADGKLTPNATNSVKFVGANESAPVSVTNVDSGVLPNGTTLADGQSFSDALETAVNNGNGTNVVNVNDLHQATKDITDNTLDKVGFNLTTVANGGESQVEENLTDEEKRIANNDTFTLNAGKNITVKQVKDGYEIATGNNLVIGEKGEPGQNGQNGKDGVDGSIGVNGKDGSSVVINGKDGSIGLNGKDGKDGLTIKGEQGPAGVNGKNGENVTRIVYQPTGENGQPKGDPETVATLNDGLKFQGDSGDAIAKKLNETLTIKGGLTDANKLADNNIGVVNDNGSLVVKLAKDLANLTSVTTTGDNGTTKVDGDGITISPTAPGEGKGDVKLTGNGLDNGGNTITNVSSNLAGTDNNTTAAPTTLADGNTLDNATLSNGASLGDVLNAGWNLQGNGDAKDFVKHGDTVNFTDGVGTKVNITTNGSVSNIKFDTTSSYVDADGKLTPNATNSVKFVGTNESAPVSVTNVDSGVLPNGTTLADGQSFNDVLNNVSGAQLNNAVNVGDLQNATKDITDNTLGKVGFNLTTVANGGESQVEENLTDEDKRIANNDTFSLNAGKNITVKQVKDGYEIATGNNLVIGEKGEAGQDGQNGKDGVDGSIGVNGKDGSSVVINGKDGSIGLTGPAGKDGVNGKDGLISANIKLGEGQTTVEPKDGGKEITRVVYETTRPVLDAEGNPQKDENGNIIMENVTREVATMDDGLKFQGDKGEVIAKKLGETLAIKGNLDSNATVTDKNLRVDNEDGALVVKMAKDLQELTSISLSGDNASTVLNGEGIVIDPKADGKGNVSLTDKGLNNGGNTITNVANGTNGTDAVNLDQLNATGAASKTYVEEGQNVNVTSKTNKDGSTTYTVSTSNNIVVGEKGEAGQDGQNGKDGIDGSIGVNGKDGSSVVINGKDGSIGLTGPAGKDGVNGKDGLISANIKLGEGQTTVEPKDGGKEITRVVYETTRPVLDAEGNPQKDENGNIIMENVTREVATMDDGLKFQGDKGEVIAKKLGETLAIKGNLDSNATVTDKNLRVDNDNGTLVVKMAKDLQELTSISLSGDNVSTVLNGGGITISPTNPAEGKGNVSLTDKGLNNGGNTITNVANGTNGTDAVNLDQLNATGAASKTYVEEGQNVNVTSKTNKDGSTTYTVSTSNNIVVGEKGEAGQDGQNGKDGIDGSIGVNGKDGSSVVINGKDGSIGLTGPAGKDGVNGKDGLISANIKLGEGQTTVEPKDGGKEITRVVYETTRPVLDAEGNPQKDENGNIIMENVTREVATMDDGLKFQGDKGEVIAKKLGETLAIKGNLASNATVTDKNLRVDNDNGTLVVKMAKDLQELTSISLSGDNVSTVLNGGGITISPTNPAEGKGNVSLTDKGLNNGGNTITNVANGTNGTDAVNLDQLNATGAASKTYVEEGQNVNVTSKTNKDGSTTYTVSTSNNIVVGEKGEAGQDGQNGKDGIDGSIGVNGKDGSSVVINGKDGSIGLNGKDGKDGLTIKGAQGPAGVDGKDGETTTRIVYQPKDAEGNPTGKPETVATLNDGLKFQGDKGGVIAKKLNETLTIKGNLDSNATVTDKNLRVDNDSDSLVIKMAKDLADLSSVTTSNPNGTTKVSGDGISITPTNPAEGKGNVSLTGNGLDNGGNTITNVSSGLVDANGKPTDLSNATSSNAVNVGDLKNTVTDLTTDGFGLTDDKGTAVKADLGKTVSVIGDGSVKTQVVDGENGTKALQVALSNNVTVGEKGKDGQDGVDGTIGVNGKDGSAVVINGKDGSIGLNGKDGKDGLTIKGAQGPAGVDGKDGETTTRIVYQPKDAEGNPTGEPETVATLNDGLKFQGDKGGVIAKKLNETLTIKGNLDSNATVTDKNLRVDNDNDSLVIKMAKDLADLSSVTTSNPNGTTKVSGDGISITPTNPAEGKGNVSLTGNGLDNGGNTITNVSSGLVDADGNPTDLSNATSSNAVNVGDLKNTVTDLTTDGFGLTDDKGTAVKADLGKTVSVIGDGSVTTKVVDGENGTKALQVALSNNVTVGEKGKDGKDGVDGTIGVNGQDGSAVVINGKDGSIGLNGKDGKDGLTIKGGEGPAGVNGKDGETTTRIVYQPKDAEGNPTGKPETVATLNDGLKFQGDKGGVIAKKLNETLTIKGGADDDAEVADKNLRVDNIDGVLTVRMAKALTDLSSIGLTGSGSNTVINGGGITITPIAQDKKPVSLTDSGLNNGGNTITNVAAGTNGTDAVNLDQLEASSAAAKTEVQAGKNVTINSTQGAKNQTIYTVNADKSVVSAGSDSVVVKAETDAANYTTTYQVDLSNEIKQQIAKEETVVGGKNITVTEGKNDTGGKEFTVNLDKDIDLGEDGSLQIGDTKVDNDGVTVGNTTLNGNGLTIKDGPSVTQSGIDAGNKQITNVTAAVNGTDAVNLSQLNSTVASAGFNLTTNGDTSEIDAMSAEDKSKATRVNTDETFALNQNATHNNIIVKQIDNGYELAANNNFVVGEKGSDSAAGNKGGADGSITVNGKEGATIVINGADGSIVVSGKDGANIVINGADGSISVKGKDGADATITVSNGKGTLDAPAQGGDGITRITYNTNNADGSTTTRQVATMDDGLSFKGDSGESINRKLGSTLNIVGGQTDSSKLSDNNIGVVSSGDKLTVKLSKALTGLTSVQTSDAEGNTVVQNGSGITITPAGNPARTVSLTTKGLNNGGNRITNVAPGVEPTDAVNVSQLNGITQGFNNRIAQAEARADAGTATAMATAGIPQAYIPGKSLVGVGGSTYRGQQAYAVGISSISDGGNWIIKGSVSSNSRGSVGATVGAGYMW</sequence>
<feature type="region of interest" description="Disordered" evidence="11">
    <location>
        <begin position="2560"/>
        <end position="2585"/>
    </location>
</feature>
<keyword evidence="7" id="KW-0732">Signal</keyword>
<gene>
    <name evidence="14" type="ORF">EDC45_1623</name>
</gene>
<dbReference type="SUPFAM" id="SSF101999">
    <property type="entry name" value="Trimeric adhesin"/>
    <property type="match status" value="2"/>
</dbReference>
<dbReference type="Gene3D" id="3.90.1780.10">
    <property type="entry name" value="Trimeric adhesin"/>
    <property type="match status" value="2"/>
</dbReference>
<dbReference type="InterPro" id="IPR011049">
    <property type="entry name" value="Serralysin-like_metalloprot_C"/>
</dbReference>
<dbReference type="Pfam" id="PF05662">
    <property type="entry name" value="YadA_stalk"/>
    <property type="match status" value="6"/>
</dbReference>
<dbReference type="InterPro" id="IPR008160">
    <property type="entry name" value="Collagen"/>
</dbReference>
<dbReference type="InterPro" id="IPR050149">
    <property type="entry name" value="Collagen_superfamily"/>
</dbReference>
<organism evidence="14 15">
    <name type="scientific">Mesocricetibacter intestinalis</name>
    <dbReference type="NCBI Taxonomy" id="1521930"/>
    <lineage>
        <taxon>Bacteria</taxon>
        <taxon>Pseudomonadati</taxon>
        <taxon>Pseudomonadota</taxon>
        <taxon>Gammaproteobacteria</taxon>
        <taxon>Pasteurellales</taxon>
        <taxon>Pasteurellaceae</taxon>
        <taxon>Mesocricetibacter</taxon>
    </lineage>
</organism>
<dbReference type="Pfam" id="PF03895">
    <property type="entry name" value="YadA_anchor"/>
    <property type="match status" value="1"/>
</dbReference>
<dbReference type="InterPro" id="IPR008635">
    <property type="entry name" value="Coiled_stalk_dom"/>
</dbReference>
<keyword evidence="9" id="KW-0472">Membrane</keyword>
<dbReference type="Proteomes" id="UP000295657">
    <property type="component" value="Unassembled WGS sequence"/>
</dbReference>
<feature type="region of interest" description="Disordered" evidence="11">
    <location>
        <begin position="2273"/>
        <end position="2297"/>
    </location>
</feature>
<dbReference type="GO" id="GO:0015031">
    <property type="term" value="P:protein transport"/>
    <property type="evidence" value="ECO:0007669"/>
    <property type="project" value="UniProtKB-KW"/>
</dbReference>
<dbReference type="SUPFAM" id="SSF54523">
    <property type="entry name" value="Pili subunits"/>
    <property type="match status" value="1"/>
</dbReference>
<dbReference type="Gene3D" id="6.10.250.2040">
    <property type="match status" value="3"/>
</dbReference>
<feature type="non-terminal residue" evidence="14">
    <location>
        <position position="1"/>
    </location>
</feature>
<evidence type="ECO:0000259" key="13">
    <source>
        <dbReference type="Pfam" id="PF05662"/>
    </source>
</evidence>
<comment type="subcellular location">
    <subcellularLocation>
        <location evidence="2">Cell outer membrane</location>
    </subcellularLocation>
    <subcellularLocation>
        <location evidence="1">Cell surface</location>
    </subcellularLocation>
</comment>
<evidence type="ECO:0000256" key="7">
    <source>
        <dbReference type="ARBA" id="ARBA00022729"/>
    </source>
</evidence>
<evidence type="ECO:0000256" key="8">
    <source>
        <dbReference type="ARBA" id="ARBA00022927"/>
    </source>
</evidence>
<dbReference type="InterPro" id="IPR045584">
    <property type="entry name" value="Pilin-like"/>
</dbReference>
<feature type="domain" description="Trimeric autotransporter adhesin YadA-like stalk" evidence="13">
    <location>
        <begin position="3061"/>
        <end position="3096"/>
    </location>
</feature>
<dbReference type="Gene3D" id="2.150.10.10">
    <property type="entry name" value="Serralysin-like metalloprotease, C-terminal"/>
    <property type="match status" value="2"/>
</dbReference>
<evidence type="ECO:0000256" key="5">
    <source>
        <dbReference type="ARBA" id="ARBA00022452"/>
    </source>
</evidence>